<keyword evidence="3" id="KW-1185">Reference proteome</keyword>
<gene>
    <name evidence="2" type="ORF">SAMN06296036_1142</name>
</gene>
<feature type="domain" description="MnmC-like methyltransferase" evidence="1">
    <location>
        <begin position="141"/>
        <end position="235"/>
    </location>
</feature>
<dbReference type="RefSeq" id="WP_132321602.1">
    <property type="nucleotide sequence ID" value="NZ_FWZT01000014.1"/>
</dbReference>
<evidence type="ECO:0000313" key="2">
    <source>
        <dbReference type="EMBL" id="SMF45873.1"/>
    </source>
</evidence>
<keyword evidence="2" id="KW-0489">Methyltransferase</keyword>
<evidence type="ECO:0000259" key="1">
    <source>
        <dbReference type="Pfam" id="PF05430"/>
    </source>
</evidence>
<dbReference type="InterPro" id="IPR029063">
    <property type="entry name" value="SAM-dependent_MTases_sf"/>
</dbReference>
<reference evidence="3" key="1">
    <citation type="submission" date="2017-04" db="EMBL/GenBank/DDBJ databases">
        <authorList>
            <person name="Varghese N."/>
            <person name="Submissions S."/>
        </authorList>
    </citation>
    <scope>NUCLEOTIDE SEQUENCE [LARGE SCALE GENOMIC DNA]</scope>
    <source>
        <strain evidence="3">RKEM611</strain>
    </source>
</reference>
<dbReference type="InterPro" id="IPR008471">
    <property type="entry name" value="MnmC-like_methylTransf"/>
</dbReference>
<name>A0A1Y6C510_9BACT</name>
<dbReference type="Proteomes" id="UP000192907">
    <property type="component" value="Unassembled WGS sequence"/>
</dbReference>
<dbReference type="GO" id="GO:0008168">
    <property type="term" value="F:methyltransferase activity"/>
    <property type="evidence" value="ECO:0007669"/>
    <property type="project" value="UniProtKB-KW"/>
</dbReference>
<dbReference type="PANTHER" id="PTHR39963:SF1">
    <property type="entry name" value="MNMC-LIKE METHYLTRANSFERASE DOMAIN-CONTAINING PROTEIN"/>
    <property type="match status" value="1"/>
</dbReference>
<dbReference type="STRING" id="1513793.SAMN06296036_1142"/>
<dbReference type="Gene3D" id="3.40.50.150">
    <property type="entry name" value="Vaccinia Virus protein VP39"/>
    <property type="match status" value="1"/>
</dbReference>
<dbReference type="GO" id="GO:0032259">
    <property type="term" value="P:methylation"/>
    <property type="evidence" value="ECO:0007669"/>
    <property type="project" value="UniProtKB-KW"/>
</dbReference>
<evidence type="ECO:0000313" key="3">
    <source>
        <dbReference type="Proteomes" id="UP000192907"/>
    </source>
</evidence>
<dbReference type="PANTHER" id="PTHR39963">
    <property type="entry name" value="SLL0983 PROTEIN"/>
    <property type="match status" value="1"/>
</dbReference>
<organism evidence="2 3">
    <name type="scientific">Pseudobacteriovorax antillogorgiicola</name>
    <dbReference type="NCBI Taxonomy" id="1513793"/>
    <lineage>
        <taxon>Bacteria</taxon>
        <taxon>Pseudomonadati</taxon>
        <taxon>Bdellovibrionota</taxon>
        <taxon>Oligoflexia</taxon>
        <taxon>Oligoflexales</taxon>
        <taxon>Pseudobacteriovoracaceae</taxon>
        <taxon>Pseudobacteriovorax</taxon>
    </lineage>
</organism>
<dbReference type="GO" id="GO:0016645">
    <property type="term" value="F:oxidoreductase activity, acting on the CH-NH group of donors"/>
    <property type="evidence" value="ECO:0007669"/>
    <property type="project" value="InterPro"/>
</dbReference>
<proteinExistence type="predicted"/>
<dbReference type="AlphaFoldDB" id="A0A1Y6C510"/>
<dbReference type="Pfam" id="PF05430">
    <property type="entry name" value="Methyltransf_30"/>
    <property type="match status" value="1"/>
</dbReference>
<sequence length="238" mass="26442">MKGDKELGVLVKTADGSLTIRNPDIDEEYHSTAGAAFESLELYIRQSCWLTAIEEAQDLRVLDVGLGLGYNALTTIDSWMSGSGICNVDMVSLEVQESLVRHLASGTAPWIEGWSSQWLTWAQSLKEQGDGTWVAQIHHTSGKVCHWTVIVGDSSKMELPAKGFHFVWQDAFSPKKNPELWSAHWFSKLAAVCDKSVELLTYSVARVVKDGLTEGGWDFERIPAPGKKKHWLKARLSP</sequence>
<dbReference type="OrthoDB" id="9786494at2"/>
<keyword evidence="2" id="KW-0808">Transferase</keyword>
<dbReference type="EMBL" id="FWZT01000014">
    <property type="protein sequence ID" value="SMF45873.1"/>
    <property type="molecule type" value="Genomic_DNA"/>
</dbReference>
<protein>
    <submittedName>
        <fullName evidence="2">tRNA U34 5-methylaminomethyl-2-thiouridine-forming methyltransferase MnmC</fullName>
    </submittedName>
</protein>
<accession>A0A1Y6C510</accession>